<accession>A0A0F9NIT8</accession>
<evidence type="ECO:0000313" key="2">
    <source>
        <dbReference type="EMBL" id="KKN17769.1"/>
    </source>
</evidence>
<organism evidence="2">
    <name type="scientific">marine sediment metagenome</name>
    <dbReference type="NCBI Taxonomy" id="412755"/>
    <lineage>
        <taxon>unclassified sequences</taxon>
        <taxon>metagenomes</taxon>
        <taxon>ecological metagenomes</taxon>
    </lineage>
</organism>
<dbReference type="AlphaFoldDB" id="A0A0F9NIT8"/>
<dbReference type="Pfam" id="PF24390">
    <property type="entry name" value="PRTase-CE"/>
    <property type="match status" value="1"/>
</dbReference>
<name>A0A0F9NIT8_9ZZZZ</name>
<comment type="caution">
    <text evidence="2">The sequence shown here is derived from an EMBL/GenBank/DDBJ whole genome shotgun (WGS) entry which is preliminary data.</text>
</comment>
<feature type="non-terminal residue" evidence="2">
    <location>
        <position position="1"/>
    </location>
</feature>
<dbReference type="InterPro" id="IPR056920">
    <property type="entry name" value="PRTase-CE"/>
</dbReference>
<evidence type="ECO:0000259" key="1">
    <source>
        <dbReference type="Pfam" id="PF24390"/>
    </source>
</evidence>
<sequence length="122" mass="14479">TNIDDIEEISLNNEKIRFYIVAGLGSFGAKRFLSQKIHLIEENSIRFSHTLKERDKAFYQGNFQDPFLRKDLIYFLKEKHPLDWNGYKDSQSLVILEWNTPDNTIGSLRRNTSEWRALFPRN</sequence>
<gene>
    <name evidence="2" type="ORF">LCGC14_0962410</name>
</gene>
<dbReference type="EMBL" id="LAZR01003490">
    <property type="protein sequence ID" value="KKN17769.1"/>
    <property type="molecule type" value="Genomic_DNA"/>
</dbReference>
<proteinExistence type="predicted"/>
<protein>
    <recommendedName>
        <fullName evidence="1">PRTase-CE domain-containing protein</fullName>
    </recommendedName>
</protein>
<reference evidence="2" key="1">
    <citation type="journal article" date="2015" name="Nature">
        <title>Complex archaea that bridge the gap between prokaryotes and eukaryotes.</title>
        <authorList>
            <person name="Spang A."/>
            <person name="Saw J.H."/>
            <person name="Jorgensen S.L."/>
            <person name="Zaremba-Niedzwiedzka K."/>
            <person name="Martijn J."/>
            <person name="Lind A.E."/>
            <person name="van Eijk R."/>
            <person name="Schleper C."/>
            <person name="Guy L."/>
            <person name="Ettema T.J."/>
        </authorList>
    </citation>
    <scope>NUCLEOTIDE SEQUENCE</scope>
</reference>
<feature type="domain" description="PRTase-CE" evidence="1">
    <location>
        <begin position="8"/>
        <end position="121"/>
    </location>
</feature>